<keyword evidence="1" id="KW-0378">Hydrolase</keyword>
<dbReference type="InterPro" id="IPR021107">
    <property type="entry name" value="Restrct_endonuc_II_HinP1I"/>
</dbReference>
<accession>A0A2G9Z0J8</accession>
<dbReference type="Proteomes" id="UP000229952">
    <property type="component" value="Unassembled WGS sequence"/>
</dbReference>
<dbReference type="Pfam" id="PF11463">
    <property type="entry name" value="R-HINP1I"/>
    <property type="match status" value="1"/>
</dbReference>
<dbReference type="GO" id="GO:0004519">
    <property type="term" value="F:endonuclease activity"/>
    <property type="evidence" value="ECO:0007669"/>
    <property type="project" value="UniProtKB-KW"/>
</dbReference>
<evidence type="ECO:0000313" key="1">
    <source>
        <dbReference type="EMBL" id="PIP24241.1"/>
    </source>
</evidence>
<proteinExistence type="predicted"/>
<organism evidence="1 2">
    <name type="scientific">Candidatus Nealsonbacteria bacterium CG23_combo_of_CG06-09_8_20_14_all_37_18</name>
    <dbReference type="NCBI Taxonomy" id="1974720"/>
    <lineage>
        <taxon>Bacteria</taxon>
        <taxon>Candidatus Nealsoniibacteriota</taxon>
    </lineage>
</organism>
<keyword evidence="1" id="KW-0255">Endonuclease</keyword>
<dbReference type="Gene3D" id="3.40.1350.40">
    <property type="match status" value="2"/>
</dbReference>
<gene>
    <name evidence="1" type="ORF">COX35_01760</name>
</gene>
<keyword evidence="1" id="KW-0540">Nuclease</keyword>
<dbReference type="EMBL" id="PCRQ01000048">
    <property type="protein sequence ID" value="PIP24241.1"/>
    <property type="molecule type" value="Genomic_DNA"/>
</dbReference>
<comment type="caution">
    <text evidence="1">The sequence shown here is derived from an EMBL/GenBank/DDBJ whole genome shotgun (WGS) entry which is preliminary data.</text>
</comment>
<reference evidence="1 2" key="1">
    <citation type="submission" date="2017-09" db="EMBL/GenBank/DDBJ databases">
        <title>Depth-based differentiation of microbial function through sediment-hosted aquifers and enrichment of novel symbionts in the deep terrestrial subsurface.</title>
        <authorList>
            <person name="Probst A.J."/>
            <person name="Ladd B."/>
            <person name="Jarett J.K."/>
            <person name="Geller-Mcgrath D.E."/>
            <person name="Sieber C.M."/>
            <person name="Emerson J.B."/>
            <person name="Anantharaman K."/>
            <person name="Thomas B.C."/>
            <person name="Malmstrom R."/>
            <person name="Stieglmeier M."/>
            <person name="Klingl A."/>
            <person name="Woyke T."/>
            <person name="Ryan C.M."/>
            <person name="Banfield J.F."/>
        </authorList>
    </citation>
    <scope>NUCLEOTIDE SEQUENCE [LARGE SCALE GENOMIC DNA]</scope>
    <source>
        <strain evidence="1">CG23_combo_of_CG06-09_8_20_14_all_37_18</strain>
    </source>
</reference>
<evidence type="ECO:0000313" key="2">
    <source>
        <dbReference type="Proteomes" id="UP000229952"/>
    </source>
</evidence>
<dbReference type="CDD" id="cd22331">
    <property type="entry name" value="HinP1I-like"/>
    <property type="match status" value="1"/>
</dbReference>
<name>A0A2G9Z0J8_9BACT</name>
<dbReference type="AlphaFoldDB" id="A0A2G9Z0J8"/>
<protein>
    <submittedName>
        <fullName evidence="1">Type II restriction endonuclease</fullName>
    </submittedName>
</protein>
<sequence length="250" mass="28671">MTKRNLIKLGSQTAKGGFRNEDDIVRKFNDWKNDEDAQKWLKIMGYPIKEIEKVEAIKLHGYKTDVQVQITIYMKKAIAAENLSVKLVSNPQGFNQVDKRWVNKYVEMWNIPNDIVKILKLFTGEITPTKSKLRDRRRMFFDEMSEDDQNKIVNFFAKNKILIVSDILKGRGKFSAGWMLVALVAAKESRWVLKSINHAMNLFGSGDVRITPQGSLKIGKIGMQRKGGDAGRDTSKMLQFKINPVELFNS</sequence>